<dbReference type="EMBL" id="PCDP01000035">
    <property type="protein sequence ID" value="PZM13795.1"/>
    <property type="molecule type" value="Genomic_DNA"/>
</dbReference>
<dbReference type="OrthoDB" id="8587856at2"/>
<dbReference type="SMART" id="SM00062">
    <property type="entry name" value="PBPb"/>
    <property type="match status" value="1"/>
</dbReference>
<feature type="signal peptide" evidence="1">
    <location>
        <begin position="1"/>
        <end position="18"/>
    </location>
</feature>
<feature type="domain" description="Solute-binding protein family 3/N-terminal" evidence="2">
    <location>
        <begin position="25"/>
        <end position="241"/>
    </location>
</feature>
<proteinExistence type="predicted"/>
<dbReference type="PANTHER" id="PTHR38834">
    <property type="entry name" value="PERIPLASMIC SUBSTRATE BINDING PROTEIN FAMILY 3"/>
    <property type="match status" value="1"/>
</dbReference>
<protein>
    <submittedName>
        <fullName evidence="3">ABC transporter substrate-binding protein</fullName>
    </submittedName>
</protein>
<evidence type="ECO:0000259" key="2">
    <source>
        <dbReference type="SMART" id="SM00062"/>
    </source>
</evidence>
<evidence type="ECO:0000256" key="1">
    <source>
        <dbReference type="SAM" id="SignalP"/>
    </source>
</evidence>
<dbReference type="AlphaFoldDB" id="A0A2W4CTX3"/>
<organism evidence="3 4">
    <name type="scientific">Rhizobium tubonense</name>
    <dbReference type="NCBI Taxonomy" id="484088"/>
    <lineage>
        <taxon>Bacteria</taxon>
        <taxon>Pseudomonadati</taxon>
        <taxon>Pseudomonadota</taxon>
        <taxon>Alphaproteobacteria</taxon>
        <taxon>Hyphomicrobiales</taxon>
        <taxon>Rhizobiaceae</taxon>
        <taxon>Rhizobium/Agrobacterium group</taxon>
        <taxon>Rhizobium</taxon>
    </lineage>
</organism>
<comment type="caution">
    <text evidence="3">The sequence shown here is derived from an EMBL/GenBank/DDBJ whole genome shotgun (WGS) entry which is preliminary data.</text>
</comment>
<name>A0A2W4CTX3_9HYPH</name>
<dbReference type="RefSeq" id="WP_111160645.1">
    <property type="nucleotide sequence ID" value="NZ_PCDP01000035.1"/>
</dbReference>
<dbReference type="PANTHER" id="PTHR38834:SF3">
    <property type="entry name" value="SOLUTE-BINDING PROTEIN FAMILY 3_N-TERMINAL DOMAIN-CONTAINING PROTEIN"/>
    <property type="match status" value="1"/>
</dbReference>
<evidence type="ECO:0000313" key="4">
    <source>
        <dbReference type="Proteomes" id="UP000248925"/>
    </source>
</evidence>
<dbReference type="SUPFAM" id="SSF53850">
    <property type="entry name" value="Periplasmic binding protein-like II"/>
    <property type="match status" value="1"/>
</dbReference>
<evidence type="ECO:0000313" key="3">
    <source>
        <dbReference type="EMBL" id="PZM13795.1"/>
    </source>
</evidence>
<dbReference type="Proteomes" id="UP000248925">
    <property type="component" value="Unassembled WGS sequence"/>
</dbReference>
<feature type="chain" id="PRO_5015951696" evidence="1">
    <location>
        <begin position="19"/>
        <end position="243"/>
    </location>
</feature>
<dbReference type="InterPro" id="IPR001638">
    <property type="entry name" value="Solute-binding_3/MltF_N"/>
</dbReference>
<accession>A0A2W4CTX3</accession>
<dbReference type="Pfam" id="PF00497">
    <property type="entry name" value="SBP_bac_3"/>
    <property type="match status" value="1"/>
</dbReference>
<gene>
    <name evidence="3" type="ORF">CPY51_13050</name>
</gene>
<reference evidence="3 4" key="1">
    <citation type="journal article" date="2018" name="Sci. Rep.">
        <title>Rhizobium tumorigenes sp. nov., a novel plant tumorigenic bacterium isolated from cane gall tumors on thornless blackberry.</title>
        <authorList>
            <person name="Kuzmanovi N."/>
            <person name="Smalla K."/>
            <person name="Gronow S."/>
            <person name="PuBawska J."/>
        </authorList>
    </citation>
    <scope>NUCLEOTIDE SEQUENCE [LARGE SCALE GENOMIC DNA]</scope>
    <source>
        <strain evidence="3 4">CCBAU 85046</strain>
    </source>
</reference>
<dbReference type="Gene3D" id="3.40.190.10">
    <property type="entry name" value="Periplasmic binding protein-like II"/>
    <property type="match status" value="2"/>
</dbReference>
<keyword evidence="1" id="KW-0732">Signal</keyword>
<keyword evidence="4" id="KW-1185">Reference proteome</keyword>
<sequence>MRKLLLLAILSLPPLAHACPTHAETVAFTTEEYPPFVYRDGKEVKGAATEQVQQVMAAIGADYTIAVMPWARAYAEAQSTPMTCVFATAHNAARDKLFKWVEPLLIDRNILIKHAGADITAENLDEAKQYTVGTWREDYTEKLLRQSNFPRIDVATDFKATLKKLMSDRIDLMPISEFYFDKLKQEGQPIEKVVPFSQQPLAVACQKDFPGELQKKMQTALDKLIADGTQKSIFLKYGLHLDN</sequence>